<dbReference type="EMBL" id="QQWG01000030">
    <property type="protein sequence ID" value="RRG19020.1"/>
    <property type="molecule type" value="Genomic_DNA"/>
</dbReference>
<evidence type="ECO:0000256" key="1">
    <source>
        <dbReference type="ARBA" id="ARBA00023002"/>
    </source>
</evidence>
<keyword evidence="1" id="KW-0560">Oxidoreductase</keyword>
<dbReference type="Pfam" id="PF00106">
    <property type="entry name" value="adh_short"/>
    <property type="match status" value="1"/>
</dbReference>
<gene>
    <name evidence="2" type="ORF">DWB61_17215</name>
</gene>
<evidence type="ECO:0000313" key="3">
    <source>
        <dbReference type="Proteomes" id="UP000285794"/>
    </source>
</evidence>
<proteinExistence type="predicted"/>
<accession>A0A425XWK8</accession>
<organism evidence="2 3">
    <name type="scientific">Ancylomarina euxinus</name>
    <dbReference type="NCBI Taxonomy" id="2283627"/>
    <lineage>
        <taxon>Bacteria</taxon>
        <taxon>Pseudomonadati</taxon>
        <taxon>Bacteroidota</taxon>
        <taxon>Bacteroidia</taxon>
        <taxon>Marinilabiliales</taxon>
        <taxon>Marinifilaceae</taxon>
        <taxon>Ancylomarina</taxon>
    </lineage>
</organism>
<sequence length="265" mass="29303">MKKNILITGSTDGIGKLAALRLANDGHVVYLHGRNEEKLNDTISEIKENTKNDNVFGFVADFSNLNVVKNMAEQIMKKIDRLDVIINNAGVFKTSATHSNEGLDLRFMVNYIAPFVLTNKLLPLLEQGTDSRVINLSSAAQSAISYDAMAGKQKISVNESYAQSKLALTIWNYHFANLHKNITAIAVNPGSLLNTKMVKEAYGQYWAPADKGADILYDLAIGEEHKKHSGEYFDNDSGVYAKAHGDTYNSNIVNNLIEFTNKLTD</sequence>
<reference evidence="2 3" key="1">
    <citation type="submission" date="2018-07" db="EMBL/GenBank/DDBJ databases">
        <title>Draft genome sequence of Ancylomarina sp. M1P.</title>
        <authorList>
            <person name="Yadav S."/>
            <person name="Villanueva L."/>
            <person name="Damste J.S.S."/>
        </authorList>
    </citation>
    <scope>NUCLEOTIDE SEQUENCE [LARGE SCALE GENOMIC DNA]</scope>
    <source>
        <strain evidence="2 3">M1P</strain>
    </source>
</reference>
<dbReference type="PRINTS" id="PR00081">
    <property type="entry name" value="GDHRDH"/>
</dbReference>
<dbReference type="GO" id="GO:0016491">
    <property type="term" value="F:oxidoreductase activity"/>
    <property type="evidence" value="ECO:0007669"/>
    <property type="project" value="UniProtKB-KW"/>
</dbReference>
<name>A0A425XWK8_9BACT</name>
<dbReference type="OrthoDB" id="597510at2"/>
<dbReference type="PANTHER" id="PTHR43157:SF31">
    <property type="entry name" value="PHOSPHATIDYLINOSITOL-GLYCAN BIOSYNTHESIS CLASS F PROTEIN"/>
    <property type="match status" value="1"/>
</dbReference>
<dbReference type="AlphaFoldDB" id="A0A425XWK8"/>
<dbReference type="InterPro" id="IPR002347">
    <property type="entry name" value="SDR_fam"/>
</dbReference>
<dbReference type="InterPro" id="IPR020904">
    <property type="entry name" value="Sc_DH/Rdtase_CS"/>
</dbReference>
<dbReference type="PROSITE" id="PS00061">
    <property type="entry name" value="ADH_SHORT"/>
    <property type="match status" value="1"/>
</dbReference>
<dbReference type="Proteomes" id="UP000285794">
    <property type="component" value="Unassembled WGS sequence"/>
</dbReference>
<dbReference type="Gene3D" id="3.40.50.720">
    <property type="entry name" value="NAD(P)-binding Rossmann-like Domain"/>
    <property type="match status" value="1"/>
</dbReference>
<dbReference type="SUPFAM" id="SSF51735">
    <property type="entry name" value="NAD(P)-binding Rossmann-fold domains"/>
    <property type="match status" value="1"/>
</dbReference>
<comment type="caution">
    <text evidence="2">The sequence shown here is derived from an EMBL/GenBank/DDBJ whole genome shotgun (WGS) entry which is preliminary data.</text>
</comment>
<dbReference type="RefSeq" id="WP_125032144.1">
    <property type="nucleotide sequence ID" value="NZ_JAPXVP010000027.1"/>
</dbReference>
<keyword evidence="3" id="KW-1185">Reference proteome</keyword>
<protein>
    <submittedName>
        <fullName evidence="2">SDR family NAD(P)-dependent oxidoreductase</fullName>
    </submittedName>
</protein>
<evidence type="ECO:0000313" key="2">
    <source>
        <dbReference type="EMBL" id="RRG19020.1"/>
    </source>
</evidence>
<dbReference type="PANTHER" id="PTHR43157">
    <property type="entry name" value="PHOSPHATIDYLINOSITOL-GLYCAN BIOSYNTHESIS CLASS F PROTEIN-RELATED"/>
    <property type="match status" value="1"/>
</dbReference>
<dbReference type="InterPro" id="IPR036291">
    <property type="entry name" value="NAD(P)-bd_dom_sf"/>
</dbReference>